<evidence type="ECO:0000259" key="1">
    <source>
        <dbReference type="Pfam" id="PF08268"/>
    </source>
</evidence>
<name>A0AAD8GNL6_9APIA</name>
<proteinExistence type="predicted"/>
<dbReference type="InterPro" id="IPR036047">
    <property type="entry name" value="F-box-like_dom_sf"/>
</dbReference>
<dbReference type="Proteomes" id="UP001237642">
    <property type="component" value="Unassembled WGS sequence"/>
</dbReference>
<dbReference type="SUPFAM" id="SSF81383">
    <property type="entry name" value="F-box domain"/>
    <property type="match status" value="1"/>
</dbReference>
<dbReference type="InterPro" id="IPR013187">
    <property type="entry name" value="F-box-assoc_dom_typ3"/>
</dbReference>
<accession>A0AAD8GNL6</accession>
<protein>
    <recommendedName>
        <fullName evidence="1">F-box associated beta-propeller type 3 domain-containing protein</fullName>
    </recommendedName>
</protein>
<evidence type="ECO:0000313" key="3">
    <source>
        <dbReference type="Proteomes" id="UP001237642"/>
    </source>
</evidence>
<comment type="caution">
    <text evidence="2">The sequence shown here is derived from an EMBL/GenBank/DDBJ whole genome shotgun (WGS) entry which is preliminary data.</text>
</comment>
<dbReference type="AlphaFoldDB" id="A0AAD8GNL6"/>
<reference evidence="2" key="1">
    <citation type="submission" date="2023-02" db="EMBL/GenBank/DDBJ databases">
        <title>Genome of toxic invasive species Heracleum sosnowskyi carries increased number of genes despite the absence of recent whole-genome duplications.</title>
        <authorList>
            <person name="Schelkunov M."/>
            <person name="Shtratnikova V."/>
            <person name="Makarenko M."/>
            <person name="Klepikova A."/>
            <person name="Omelchenko D."/>
            <person name="Novikova G."/>
            <person name="Obukhova E."/>
            <person name="Bogdanov V."/>
            <person name="Penin A."/>
            <person name="Logacheva M."/>
        </authorList>
    </citation>
    <scope>NUCLEOTIDE SEQUENCE</scope>
    <source>
        <strain evidence="2">Hsosn_3</strain>
        <tissue evidence="2">Leaf</tissue>
    </source>
</reference>
<feature type="domain" description="F-box associated beta-propeller type 3" evidence="1">
    <location>
        <begin position="116"/>
        <end position="291"/>
    </location>
</feature>
<dbReference type="PANTHER" id="PTHR31672:SF13">
    <property type="entry name" value="F-BOX PROTEIN CPR30-LIKE"/>
    <property type="match status" value="1"/>
</dbReference>
<evidence type="ECO:0000313" key="2">
    <source>
        <dbReference type="EMBL" id="KAK1351281.1"/>
    </source>
</evidence>
<sequence length="377" mass="43234">MPPRSIKRKMTQVAVENKGESSTITDSQTSMPNFSYDIWFEILSWLPATLLYYIMSGVCKTWATMIRQPHFVQTNLHRSKSGTVNFLDNRGYLYSVELNSRYLEARCLKINIQLLMHSTSQGLCIFYEHSTRTYSVINPVTMQRTIISVIDCITSHTDYSYSAVCDRQSKEVKLVLASVSADRYQISSWHVQILGTENSWKKISAGHRFGQLYFPGISIAGFLIYVLLKDIVVLDVSVETVHRICCPTKAWPVTYLQMGKNALSCISHDSGRIFIHVLKEFVAGNWSLYKILDNLYIRGVSPKFHKFIGWIGDELLLRCKPSFVNQSLSDEKEHYTYNLKTKKIISLRGTGPSIYFAEAHEVWVHTPSLLSWKTRQA</sequence>
<gene>
    <name evidence="2" type="ORF">POM88_054500</name>
</gene>
<dbReference type="Pfam" id="PF08268">
    <property type="entry name" value="FBA_3"/>
    <property type="match status" value="1"/>
</dbReference>
<reference evidence="2" key="2">
    <citation type="submission" date="2023-05" db="EMBL/GenBank/DDBJ databases">
        <authorList>
            <person name="Schelkunov M.I."/>
        </authorList>
    </citation>
    <scope>NUCLEOTIDE SEQUENCE</scope>
    <source>
        <strain evidence="2">Hsosn_3</strain>
        <tissue evidence="2">Leaf</tissue>
    </source>
</reference>
<keyword evidence="3" id="KW-1185">Reference proteome</keyword>
<dbReference type="EMBL" id="JAUIZM010000050">
    <property type="protein sequence ID" value="KAK1351281.1"/>
    <property type="molecule type" value="Genomic_DNA"/>
</dbReference>
<organism evidence="2 3">
    <name type="scientific">Heracleum sosnowskyi</name>
    <dbReference type="NCBI Taxonomy" id="360622"/>
    <lineage>
        <taxon>Eukaryota</taxon>
        <taxon>Viridiplantae</taxon>
        <taxon>Streptophyta</taxon>
        <taxon>Embryophyta</taxon>
        <taxon>Tracheophyta</taxon>
        <taxon>Spermatophyta</taxon>
        <taxon>Magnoliopsida</taxon>
        <taxon>eudicotyledons</taxon>
        <taxon>Gunneridae</taxon>
        <taxon>Pentapetalae</taxon>
        <taxon>asterids</taxon>
        <taxon>campanulids</taxon>
        <taxon>Apiales</taxon>
        <taxon>Apiaceae</taxon>
        <taxon>Apioideae</taxon>
        <taxon>apioid superclade</taxon>
        <taxon>Tordylieae</taxon>
        <taxon>Tordyliinae</taxon>
        <taxon>Heracleum</taxon>
    </lineage>
</organism>
<dbReference type="PANTHER" id="PTHR31672">
    <property type="entry name" value="BNACNNG10540D PROTEIN"/>
    <property type="match status" value="1"/>
</dbReference>
<dbReference type="InterPro" id="IPR050796">
    <property type="entry name" value="SCF_F-box_component"/>
</dbReference>